<evidence type="ECO:0000313" key="4">
    <source>
        <dbReference type="Proteomes" id="UP001147695"/>
    </source>
</evidence>
<dbReference type="PROSITE" id="PS51257">
    <property type="entry name" value="PROKAR_LIPOPROTEIN"/>
    <property type="match status" value="1"/>
</dbReference>
<dbReference type="Proteomes" id="UP001147695">
    <property type="component" value="Unassembled WGS sequence"/>
</dbReference>
<sequence length="76" mass="8275">MKPMQLVLLLATASVSLAAGCPFAKFAKAGGNGPPELDHEKLGELYAQMKKYTPHEGASFDTEDSTFRHPEIKNEL</sequence>
<evidence type="ECO:0000256" key="1">
    <source>
        <dbReference type="SAM" id="MobiDB-lite"/>
    </source>
</evidence>
<gene>
    <name evidence="3" type="ORF">N7452_001869</name>
</gene>
<feature type="signal peptide" evidence="2">
    <location>
        <begin position="1"/>
        <end position="18"/>
    </location>
</feature>
<keyword evidence="2" id="KW-0732">Signal</keyword>
<feature type="region of interest" description="Disordered" evidence="1">
    <location>
        <begin position="56"/>
        <end position="76"/>
    </location>
</feature>
<dbReference type="EMBL" id="JAPZBQ010000001">
    <property type="protein sequence ID" value="KAJ5352895.1"/>
    <property type="molecule type" value="Genomic_DNA"/>
</dbReference>
<proteinExistence type="predicted"/>
<evidence type="ECO:0000256" key="2">
    <source>
        <dbReference type="SAM" id="SignalP"/>
    </source>
</evidence>
<accession>A0A9W9R3E8</accession>
<protein>
    <submittedName>
        <fullName evidence="3">Uncharacterized protein</fullName>
    </submittedName>
</protein>
<reference evidence="3" key="2">
    <citation type="journal article" date="2023" name="IMA Fungus">
        <title>Comparative genomic study of the Penicillium genus elucidates a diverse pangenome and 15 lateral gene transfer events.</title>
        <authorList>
            <person name="Petersen C."/>
            <person name="Sorensen T."/>
            <person name="Nielsen M.R."/>
            <person name="Sondergaard T.E."/>
            <person name="Sorensen J.L."/>
            <person name="Fitzpatrick D.A."/>
            <person name="Frisvad J.C."/>
            <person name="Nielsen K.L."/>
        </authorList>
    </citation>
    <scope>NUCLEOTIDE SEQUENCE</scope>
    <source>
        <strain evidence="3">IBT 35673</strain>
    </source>
</reference>
<dbReference type="AlphaFoldDB" id="A0A9W9R3E8"/>
<organism evidence="3 4">
    <name type="scientific">Penicillium brevicompactum</name>
    <dbReference type="NCBI Taxonomy" id="5074"/>
    <lineage>
        <taxon>Eukaryota</taxon>
        <taxon>Fungi</taxon>
        <taxon>Dikarya</taxon>
        <taxon>Ascomycota</taxon>
        <taxon>Pezizomycotina</taxon>
        <taxon>Eurotiomycetes</taxon>
        <taxon>Eurotiomycetidae</taxon>
        <taxon>Eurotiales</taxon>
        <taxon>Aspergillaceae</taxon>
        <taxon>Penicillium</taxon>
    </lineage>
</organism>
<comment type="caution">
    <text evidence="3">The sequence shown here is derived from an EMBL/GenBank/DDBJ whole genome shotgun (WGS) entry which is preliminary data.</text>
</comment>
<evidence type="ECO:0000313" key="3">
    <source>
        <dbReference type="EMBL" id="KAJ5352895.1"/>
    </source>
</evidence>
<feature type="chain" id="PRO_5040989529" evidence="2">
    <location>
        <begin position="19"/>
        <end position="76"/>
    </location>
</feature>
<reference evidence="3" key="1">
    <citation type="submission" date="2022-12" db="EMBL/GenBank/DDBJ databases">
        <authorList>
            <person name="Petersen C."/>
        </authorList>
    </citation>
    <scope>NUCLEOTIDE SEQUENCE</scope>
    <source>
        <strain evidence="3">IBT 35673</strain>
    </source>
</reference>
<name>A0A9W9R3E8_PENBR</name>
<feature type="compositionally biased region" description="Basic and acidic residues" evidence="1">
    <location>
        <begin position="65"/>
        <end position="76"/>
    </location>
</feature>